<comment type="subunit">
    <text evidence="4">Homodimer.</text>
</comment>
<feature type="binding site" evidence="4">
    <location>
        <position position="50"/>
    </location>
    <ligand>
        <name>substrate</name>
    </ligand>
</feature>
<feature type="binding site" evidence="4">
    <location>
        <position position="54"/>
    </location>
    <ligand>
        <name>substrate</name>
    </ligand>
</feature>
<dbReference type="PANTHER" id="PTHR10291">
    <property type="entry name" value="DEHYDRODOLICHYL DIPHOSPHATE SYNTHASE FAMILY MEMBER"/>
    <property type="match status" value="1"/>
</dbReference>
<feature type="binding site" evidence="4">
    <location>
        <position position="224"/>
    </location>
    <ligand>
        <name>Mg(2+)</name>
        <dbReference type="ChEBI" id="CHEBI:18420"/>
    </ligand>
</feature>
<evidence type="ECO:0000313" key="5">
    <source>
        <dbReference type="EMBL" id="GAA3135858.1"/>
    </source>
</evidence>
<evidence type="ECO:0000256" key="4">
    <source>
        <dbReference type="HAMAP-Rule" id="MF_01139"/>
    </source>
</evidence>
<dbReference type="RefSeq" id="WP_345049593.1">
    <property type="nucleotide sequence ID" value="NZ_BAAAVM010000026.1"/>
</dbReference>
<dbReference type="HAMAP" id="MF_01139">
    <property type="entry name" value="ISPT"/>
    <property type="match status" value="1"/>
</dbReference>
<keyword evidence="2 4" id="KW-0479">Metal-binding</keyword>
<dbReference type="EC" id="2.5.1.-" evidence="4"/>
<protein>
    <recommendedName>
        <fullName evidence="4">Isoprenyl transferase</fullName>
        <ecNumber evidence="4">2.5.1.-</ecNumber>
    </recommendedName>
</protein>
<evidence type="ECO:0000256" key="1">
    <source>
        <dbReference type="ARBA" id="ARBA00022679"/>
    </source>
</evidence>
<feature type="binding site" evidence="4">
    <location>
        <position position="37"/>
    </location>
    <ligand>
        <name>Mg(2+)</name>
        <dbReference type="ChEBI" id="CHEBI:18420"/>
    </ligand>
</feature>
<dbReference type="GO" id="GO:0016740">
    <property type="term" value="F:transferase activity"/>
    <property type="evidence" value="ECO:0007669"/>
    <property type="project" value="UniProtKB-KW"/>
</dbReference>
<feature type="binding site" evidence="4">
    <location>
        <begin position="38"/>
        <end position="41"/>
    </location>
    <ligand>
        <name>substrate</name>
    </ligand>
</feature>
<dbReference type="CDD" id="cd00475">
    <property type="entry name" value="Cis_IPPS"/>
    <property type="match status" value="1"/>
</dbReference>
<comment type="cofactor">
    <cofactor evidence="4">
        <name>Mg(2+)</name>
        <dbReference type="ChEBI" id="CHEBI:18420"/>
    </cofactor>
    <text evidence="4">Binds 2 magnesium ions per subunit.</text>
</comment>
<keyword evidence="6" id="KW-1185">Reference proteome</keyword>
<feature type="binding site" evidence="4">
    <location>
        <position position="88"/>
    </location>
    <ligand>
        <name>substrate</name>
    </ligand>
</feature>
<dbReference type="NCBIfam" id="TIGR00055">
    <property type="entry name" value="uppS"/>
    <property type="match status" value="1"/>
</dbReference>
<feature type="binding site" evidence="4">
    <location>
        <position position="86"/>
    </location>
    <ligand>
        <name>substrate</name>
    </ligand>
</feature>
<dbReference type="InterPro" id="IPR018520">
    <property type="entry name" value="UPP_synth-like_CS"/>
</dbReference>
<feature type="binding site" evidence="4">
    <location>
        <begin position="211"/>
        <end position="213"/>
    </location>
    <ligand>
        <name>substrate</name>
    </ligand>
</feature>
<reference evidence="6" key="1">
    <citation type="journal article" date="2019" name="Int. J. Syst. Evol. Microbiol.">
        <title>The Global Catalogue of Microorganisms (GCM) 10K type strain sequencing project: providing services to taxonomists for standard genome sequencing and annotation.</title>
        <authorList>
            <consortium name="The Broad Institute Genomics Platform"/>
            <consortium name="The Broad Institute Genome Sequencing Center for Infectious Disease"/>
            <person name="Wu L."/>
            <person name="Ma J."/>
        </authorList>
    </citation>
    <scope>NUCLEOTIDE SEQUENCE [LARGE SCALE GENOMIC DNA]</scope>
    <source>
        <strain evidence="6">JCM 11574</strain>
    </source>
</reference>
<dbReference type="SUPFAM" id="SSF64005">
    <property type="entry name" value="Undecaprenyl diphosphate synthase"/>
    <property type="match status" value="1"/>
</dbReference>
<dbReference type="Gene3D" id="3.40.1180.10">
    <property type="entry name" value="Decaprenyl diphosphate synthase-like"/>
    <property type="match status" value="1"/>
</dbReference>
<accession>A0ABP6N5D8</accession>
<organism evidence="5 6">
    <name type="scientific">Streptomyces rameus</name>
    <dbReference type="NCBI Taxonomy" id="68261"/>
    <lineage>
        <taxon>Bacteria</taxon>
        <taxon>Bacillati</taxon>
        <taxon>Actinomycetota</taxon>
        <taxon>Actinomycetes</taxon>
        <taxon>Kitasatosporales</taxon>
        <taxon>Streptomycetaceae</taxon>
        <taxon>Streptomyces</taxon>
    </lineage>
</organism>
<evidence type="ECO:0000256" key="3">
    <source>
        <dbReference type="ARBA" id="ARBA00022842"/>
    </source>
</evidence>
<dbReference type="PANTHER" id="PTHR10291:SF0">
    <property type="entry name" value="DEHYDRODOLICHYL DIPHOSPHATE SYNTHASE 2"/>
    <property type="match status" value="1"/>
</dbReference>
<dbReference type="EMBL" id="BAAAVM010000026">
    <property type="protein sequence ID" value="GAA3135858.1"/>
    <property type="molecule type" value="Genomic_DNA"/>
</dbReference>
<comment type="similarity">
    <text evidence="4">Belongs to the UPP synthase family.</text>
</comment>
<name>A0ABP6N5D8_9ACTN</name>
<keyword evidence="1 4" id="KW-0808">Transferase</keyword>
<evidence type="ECO:0000313" key="6">
    <source>
        <dbReference type="Proteomes" id="UP001500893"/>
    </source>
</evidence>
<dbReference type="InterPro" id="IPR001441">
    <property type="entry name" value="UPP_synth-like"/>
</dbReference>
<gene>
    <name evidence="5" type="ORF">GCM10010521_22430</name>
</gene>
<dbReference type="Pfam" id="PF01255">
    <property type="entry name" value="Prenyltransf"/>
    <property type="match status" value="1"/>
</dbReference>
<feature type="active site" evidence="4">
    <location>
        <position position="37"/>
    </location>
</feature>
<feature type="binding site" evidence="4">
    <location>
        <begin position="82"/>
        <end position="84"/>
    </location>
    <ligand>
        <name>substrate</name>
    </ligand>
</feature>
<comment type="caution">
    <text evidence="5">The sequence shown here is derived from an EMBL/GenBank/DDBJ whole genome shotgun (WGS) entry which is preliminary data.</text>
</comment>
<sequence length="260" mass="28740">MQQMAGTSVSWGPHPSGGWSPLWAPGRVPAHVALIVDGNGRWAARRGLARNAGHAAAVPRLLDTIDGAVEAGIRHLSFYLFSTENWLREPEEVARILEIIGGFVTDNQAALHAKGMRALWCGRRDRVPDALGRTLAGFEQLTRDNRTMDLVFCVDYGARDELLRAAAELAREAADGRLNPDCIDVASLTSRLYQPGVPDVDLLIRTSGERRISNFLLWQCAYAELYFTDVLFPDFDRFALWEAVADYAGRERRFGKAGAA</sequence>
<dbReference type="PROSITE" id="PS01066">
    <property type="entry name" value="UPP_SYNTHASE"/>
    <property type="match status" value="1"/>
</dbReference>
<feature type="active site" description="Proton acceptor" evidence="4">
    <location>
        <position position="85"/>
    </location>
</feature>
<comment type="function">
    <text evidence="4">Catalyzes the condensation of isopentenyl diphosphate (IPP) with allylic pyrophosphates generating different type of terpenoids.</text>
</comment>
<evidence type="ECO:0000256" key="2">
    <source>
        <dbReference type="ARBA" id="ARBA00022723"/>
    </source>
</evidence>
<keyword evidence="3 4" id="KW-0460">Magnesium</keyword>
<feature type="binding site" evidence="4">
    <location>
        <position position="205"/>
    </location>
    <ligand>
        <name>substrate</name>
    </ligand>
</feature>
<feature type="binding site" evidence="4">
    <location>
        <position position="42"/>
    </location>
    <ligand>
        <name>substrate</name>
    </ligand>
</feature>
<dbReference type="InterPro" id="IPR036424">
    <property type="entry name" value="UPP_synth-like_sf"/>
</dbReference>
<dbReference type="Proteomes" id="UP001500893">
    <property type="component" value="Unassembled WGS sequence"/>
</dbReference>
<proteinExistence type="inferred from homology"/>